<dbReference type="PANTHER" id="PTHR37807:SF3">
    <property type="entry name" value="OS07G0160300 PROTEIN"/>
    <property type="match status" value="1"/>
</dbReference>
<evidence type="ECO:0000313" key="1">
    <source>
        <dbReference type="EMBL" id="TWE01168.1"/>
    </source>
</evidence>
<accession>A0A561DCZ5</accession>
<reference evidence="1 2" key="1">
    <citation type="submission" date="2019-06" db="EMBL/GenBank/DDBJ databases">
        <title>Sorghum-associated microbial communities from plants grown in Nebraska, USA.</title>
        <authorList>
            <person name="Schachtman D."/>
        </authorList>
    </citation>
    <scope>NUCLEOTIDE SEQUENCE [LARGE SCALE GENOMIC DNA]</scope>
    <source>
        <strain evidence="1 2">2482</strain>
    </source>
</reference>
<dbReference type="EMBL" id="VIVN01000006">
    <property type="protein sequence ID" value="TWE01168.1"/>
    <property type="molecule type" value="Genomic_DNA"/>
</dbReference>
<dbReference type="AlphaFoldDB" id="A0A561DCZ5"/>
<keyword evidence="2" id="KW-1185">Reference proteome</keyword>
<dbReference type="Pfam" id="PF13671">
    <property type="entry name" value="AAA_33"/>
    <property type="match status" value="1"/>
</dbReference>
<name>A0A561DCZ5_9BACI</name>
<protein>
    <submittedName>
        <fullName evidence="1">AAA domain-containing protein</fullName>
    </submittedName>
</protein>
<dbReference type="Gene3D" id="3.40.50.300">
    <property type="entry name" value="P-loop containing nucleotide triphosphate hydrolases"/>
    <property type="match status" value="1"/>
</dbReference>
<dbReference type="SUPFAM" id="SSF52540">
    <property type="entry name" value="P-loop containing nucleoside triphosphate hydrolases"/>
    <property type="match status" value="1"/>
</dbReference>
<evidence type="ECO:0000313" key="2">
    <source>
        <dbReference type="Proteomes" id="UP000319671"/>
    </source>
</evidence>
<dbReference type="InterPro" id="IPR027417">
    <property type="entry name" value="P-loop_NTPase"/>
</dbReference>
<organism evidence="1 2">
    <name type="scientific">Neobacillus bataviensis</name>
    <dbReference type="NCBI Taxonomy" id="220685"/>
    <lineage>
        <taxon>Bacteria</taxon>
        <taxon>Bacillati</taxon>
        <taxon>Bacillota</taxon>
        <taxon>Bacilli</taxon>
        <taxon>Bacillales</taxon>
        <taxon>Bacillaceae</taxon>
        <taxon>Neobacillus</taxon>
    </lineage>
</organism>
<gene>
    <name evidence="1" type="ORF">FB550_106225</name>
</gene>
<sequence>MEPTVIFLIGTPSSGKSNVGKLLASTYNWCYLDKDIICNKFTGKLLESNGYSPHDRDGCSFYTNVVMDLEYQTLLDIADDNLQLGNSVILDAPFLGYFSNKHYINELIEKYNWQAVNKRVLQVTIDFSILKHRMQARGLERDTWKLANWDTYVQSIQEKQCLWENIQITPFDNSSDTVDAEKLFQTMQLQSCLAF</sequence>
<dbReference type="RefSeq" id="WP_144565822.1">
    <property type="nucleotide sequence ID" value="NZ_VIVN01000006.1"/>
</dbReference>
<proteinExistence type="predicted"/>
<dbReference type="Proteomes" id="UP000319671">
    <property type="component" value="Unassembled WGS sequence"/>
</dbReference>
<dbReference type="PANTHER" id="PTHR37807">
    <property type="entry name" value="OS07G0160300 PROTEIN"/>
    <property type="match status" value="1"/>
</dbReference>
<comment type="caution">
    <text evidence="1">The sequence shown here is derived from an EMBL/GenBank/DDBJ whole genome shotgun (WGS) entry which is preliminary data.</text>
</comment>